<dbReference type="OrthoDB" id="16066at2759"/>
<dbReference type="GO" id="GO:0000502">
    <property type="term" value="C:proteasome complex"/>
    <property type="evidence" value="ECO:0007669"/>
    <property type="project" value="UniProtKB-KW"/>
</dbReference>
<comment type="subcellular location">
    <subcellularLocation>
        <location evidence="1">Cytoplasm</location>
    </subcellularLocation>
</comment>
<keyword evidence="9" id="KW-1185">Reference proteome</keyword>
<gene>
    <name evidence="8" type="ORF">RF55_8716</name>
</gene>
<evidence type="ECO:0000256" key="4">
    <source>
        <dbReference type="ARBA" id="ARBA00022942"/>
    </source>
</evidence>
<evidence type="ECO:0000313" key="9">
    <source>
        <dbReference type="Proteomes" id="UP000036403"/>
    </source>
</evidence>
<feature type="domain" description="ECM29 ARM-like repeats" evidence="6">
    <location>
        <begin position="480"/>
        <end position="668"/>
    </location>
</feature>
<dbReference type="GO" id="GO:0005634">
    <property type="term" value="C:nucleus"/>
    <property type="evidence" value="ECO:0007669"/>
    <property type="project" value="TreeGrafter"/>
</dbReference>
<evidence type="ECO:0000259" key="6">
    <source>
        <dbReference type="Pfam" id="PF23702"/>
    </source>
</evidence>
<dbReference type="Pfam" id="PF24492">
    <property type="entry name" value="HEAT_ECM29"/>
    <property type="match status" value="1"/>
</dbReference>
<reference evidence="8 9" key="1">
    <citation type="submission" date="2015-04" db="EMBL/GenBank/DDBJ databases">
        <title>Lasius niger genome sequencing.</title>
        <authorList>
            <person name="Konorov E.A."/>
            <person name="Nikitin M.A."/>
            <person name="Kirill M.V."/>
            <person name="Chang P."/>
        </authorList>
    </citation>
    <scope>NUCLEOTIDE SEQUENCE [LARGE SCALE GENOMIC DNA]</scope>
    <source>
        <tissue evidence="8">Whole</tissue>
    </source>
</reference>
<dbReference type="PANTHER" id="PTHR23346">
    <property type="entry name" value="TRANSLATIONAL ACTIVATOR GCN1-RELATED"/>
    <property type="match status" value="1"/>
</dbReference>
<dbReference type="EMBL" id="LBMM01005555">
    <property type="protein sequence ID" value="KMQ91422.1"/>
    <property type="molecule type" value="Genomic_DNA"/>
</dbReference>
<proteinExistence type="predicted"/>
<dbReference type="PANTHER" id="PTHR23346:SF19">
    <property type="entry name" value="PROTEASOME ADAPTER AND SCAFFOLD PROTEIN ECM29"/>
    <property type="match status" value="1"/>
</dbReference>
<evidence type="ECO:0000259" key="5">
    <source>
        <dbReference type="Pfam" id="PF13001"/>
    </source>
</evidence>
<dbReference type="GO" id="GO:0060090">
    <property type="term" value="F:molecular adaptor activity"/>
    <property type="evidence" value="ECO:0007669"/>
    <property type="project" value="InterPro"/>
</dbReference>
<dbReference type="Proteomes" id="UP000036403">
    <property type="component" value="Unassembled WGS sequence"/>
</dbReference>
<evidence type="ECO:0000256" key="1">
    <source>
        <dbReference type="ARBA" id="ARBA00004496"/>
    </source>
</evidence>
<dbReference type="Pfam" id="PF23702">
    <property type="entry name" value="ARM_ECM29"/>
    <property type="match status" value="1"/>
</dbReference>
<dbReference type="InterPro" id="IPR055444">
    <property type="entry name" value="ARM_ECM29"/>
</dbReference>
<dbReference type="GO" id="GO:0036503">
    <property type="term" value="P:ERAD pathway"/>
    <property type="evidence" value="ECO:0007669"/>
    <property type="project" value="TreeGrafter"/>
</dbReference>
<evidence type="ECO:0000313" key="8">
    <source>
        <dbReference type="EMBL" id="KMQ91422.1"/>
    </source>
</evidence>
<keyword evidence="4 8" id="KW-0647">Proteasome</keyword>
<dbReference type="Pfam" id="PF13001">
    <property type="entry name" value="ECM29_N"/>
    <property type="match status" value="1"/>
</dbReference>
<sequence length="1626" mass="181861">MAAATDELILLERVFLRLGSAETDEQLQASVCKFLPPVLLKLSSGQEGVRKKVMELLIHINKRIKSRPQVQLPVEALLLQYQDPAASSFVINFTIIYIKLGYPRMEMNKQAELVPSVLNAIEGKPLSHQDSLMLIIMPALGHINIPTDPDKRASLLGLHDKPYVAKQLISFMLDILLLPYGSVGLSENQQPGQTIDLSQFTVPPGLSDYAFKRVIGESPPTAEQLEQIKLGIVKFLAGGLFPDADILIHLIVAAADTRFSIANMADLELKKIVGTLDWSSMQLAAPLYTLFLGTDAVATQKEVKPEMKRHPASTRIRLKLLQYLCRVTKAGFIIPPCIQVVFDSLYGKNTNAKLKSLALQFTSNIVQQFVAMHYAATVFPPNDAPSRYLLLLACGDNKHEISAEAMKALYGVVHKNEDDQQINNKILLPEFVKLVSYVYSKMQSRMPANSGRNTDKQVLPYSVTTFSEIITYFRVCLARSANIPARNEPLQHPSEHTPLIGRYLEKLYKDQPEILKNYLDMILLLSHSSADQISLNALLEVLGSVPQYIVKSYEKELPWLRSLLTSTKQDVRQLAAKIYAAITGYFPKNEFEKHVSNIMDIMNKKNLEAQHGSLMALTYMMERNLMQQRNENKDLCNWATYNDIVKAICTYLRDNTILLMDAAVQAIGVLGRTYSLPLPAEGKNDLNKKAVIETLFSVLSNAKLSTKMKEKAALSLGYLCVGECFPHTAEIANKIIATVKETKDIEIHLILGEALVCCVQAQASPEARNAWTTLPAEYVVPYSKESNELLIHVLGELLNVYQVPHPNLRQAVCVWLFTLLKHNIQRECVKERLFTIHHAFIDFLSDDSDIVQDVASKGLSLVHINSKQEERDALVSSILDQFTQGRRTVQQVTADTKLFEEGQLGKSPSGGNLSTYREICSLATELQKPELVYYFMHLANNNAIWTSKKGAAFGFAAIASIAKDELNKYLPSIIPRLYRYQFDPTPKIQQSMTSIWRAVVPSTSKAIEQYHKEILTDVTDNLTNNEWRVRISCCNALADLLRTANVQLNLAECGPELWKKLFRVMDDIHEGTRLAATNTAKILSKVCIRHCDSSHGNAGKEVIQAILPVLLDIGITHPVDTVRSISLQTVSQLVSTAGILLKPSLVNLIPSLLETIGESENPKLSYLSNVCGATTETQEAIDNLRANVAKGHYASDTITKCIQYIDADVLKQLMPKVIDLIKCSIGFGTKIACSHFIILLSTHLKLELQPYSAKILSALLNGLIDRNAAVRKNNAVSIGHIVGSAKDSSLDKLFNTLNTWYLEREDDAIRLAIGQTLQSINNYNQEKLKNYQKIVIPLAFFAMHAEKVPGNESTVELWTDLWNEITPGTEGGIMHNLQAITGILHTALKSASWTTKVQAANAVHTVALKSGHNIDIEARNTLLKILTDGLSGRTWNGKERLLNALAMLACNSKEALNADTALLDTIVLTLHRESKKENADYRRSALQAFAMVLHELDIDRFTETYEIAQEILIKISDKNNDDEEDTVEESRKKKENNIKLQETVYEVLGKAWPSTKETQDISKFTRIRKEALNIVLSLGRKMRETNNDEQLDKMTRVLKELLPDLAKDNQPEIRTRVVDIKEMLKI</sequence>
<dbReference type="SUPFAM" id="SSF48371">
    <property type="entry name" value="ARM repeat"/>
    <property type="match status" value="3"/>
</dbReference>
<dbReference type="Gene3D" id="1.25.10.10">
    <property type="entry name" value="Leucine-rich Repeat Variant"/>
    <property type="match status" value="4"/>
</dbReference>
<dbReference type="InterPro" id="IPR016024">
    <property type="entry name" value="ARM-type_fold"/>
</dbReference>
<feature type="domain" description="Proteasome component Ecm29 N-terminal" evidence="5">
    <location>
        <begin position="11"/>
        <end position="367"/>
    </location>
</feature>
<comment type="caution">
    <text evidence="8">The sequence shown here is derived from an EMBL/GenBank/DDBJ whole genome shotgun (WGS) entry which is preliminary data.</text>
</comment>
<feature type="domain" description="Proteasome adapter and scaffold protein ECM29 HEAT-repeat" evidence="7">
    <location>
        <begin position="1141"/>
        <end position="1302"/>
    </location>
</feature>
<organism evidence="8 9">
    <name type="scientific">Lasius niger</name>
    <name type="common">Black garden ant</name>
    <dbReference type="NCBI Taxonomy" id="67767"/>
    <lineage>
        <taxon>Eukaryota</taxon>
        <taxon>Metazoa</taxon>
        <taxon>Ecdysozoa</taxon>
        <taxon>Arthropoda</taxon>
        <taxon>Hexapoda</taxon>
        <taxon>Insecta</taxon>
        <taxon>Pterygota</taxon>
        <taxon>Neoptera</taxon>
        <taxon>Endopterygota</taxon>
        <taxon>Hymenoptera</taxon>
        <taxon>Apocrita</taxon>
        <taxon>Aculeata</taxon>
        <taxon>Formicoidea</taxon>
        <taxon>Formicidae</taxon>
        <taxon>Formicinae</taxon>
        <taxon>Lasius</taxon>
        <taxon>Lasius</taxon>
    </lineage>
</organism>
<evidence type="ECO:0000256" key="3">
    <source>
        <dbReference type="ARBA" id="ARBA00022737"/>
    </source>
</evidence>
<accession>A0A0J7KMA1</accession>
<dbReference type="STRING" id="67767.A0A0J7KMA1"/>
<name>A0A0J7KMA1_LASNI</name>
<evidence type="ECO:0000259" key="7">
    <source>
        <dbReference type="Pfam" id="PF24492"/>
    </source>
</evidence>
<protein>
    <submittedName>
        <fullName evidence="8">Proteasome-associated protein ecm29-like protein</fullName>
    </submittedName>
</protein>
<evidence type="ECO:0000256" key="2">
    <source>
        <dbReference type="ARBA" id="ARBA00022490"/>
    </source>
</evidence>
<dbReference type="InterPro" id="IPR024372">
    <property type="entry name" value="Ecm29_N"/>
</dbReference>
<dbReference type="GO" id="GO:0005737">
    <property type="term" value="C:cytoplasm"/>
    <property type="evidence" value="ECO:0007669"/>
    <property type="project" value="UniProtKB-SubCell"/>
</dbReference>
<keyword evidence="3" id="KW-0677">Repeat</keyword>
<dbReference type="InterPro" id="IPR055443">
    <property type="entry name" value="HEAT_ECM29"/>
</dbReference>
<dbReference type="InterPro" id="IPR011989">
    <property type="entry name" value="ARM-like"/>
</dbReference>
<dbReference type="GO" id="GO:0043248">
    <property type="term" value="P:proteasome assembly"/>
    <property type="evidence" value="ECO:0007669"/>
    <property type="project" value="InterPro"/>
</dbReference>
<dbReference type="Pfam" id="PF23731">
    <property type="entry name" value="ARM_ECM29_C"/>
    <property type="match status" value="1"/>
</dbReference>
<keyword evidence="2" id="KW-0963">Cytoplasm</keyword>
<dbReference type="PaxDb" id="67767-A0A0J7KMA1"/>